<evidence type="ECO:0000313" key="1">
    <source>
        <dbReference type="EMBL" id="RMX54187.1"/>
    </source>
</evidence>
<gene>
    <name evidence="1" type="ORF">pdam_00012150</name>
</gene>
<comment type="caution">
    <text evidence="1">The sequence shown here is derived from an EMBL/GenBank/DDBJ whole genome shotgun (WGS) entry which is preliminary data.</text>
</comment>
<keyword evidence="2" id="KW-1185">Reference proteome</keyword>
<evidence type="ECO:0000313" key="2">
    <source>
        <dbReference type="Proteomes" id="UP000275408"/>
    </source>
</evidence>
<reference evidence="1 2" key="1">
    <citation type="journal article" date="2018" name="Sci. Rep.">
        <title>Comparative analysis of the Pocillopora damicornis genome highlights role of immune system in coral evolution.</title>
        <authorList>
            <person name="Cunning R."/>
            <person name="Bay R.A."/>
            <person name="Gillette P."/>
            <person name="Baker A.C."/>
            <person name="Traylor-Knowles N."/>
        </authorList>
    </citation>
    <scope>NUCLEOTIDE SEQUENCE [LARGE SCALE GENOMIC DNA]</scope>
    <source>
        <strain evidence="1">RSMAS</strain>
        <tissue evidence="1">Whole animal</tissue>
    </source>
</reference>
<dbReference type="AlphaFoldDB" id="A0A3M6UKJ0"/>
<dbReference type="EMBL" id="RCHS01001311">
    <property type="protein sequence ID" value="RMX54187.1"/>
    <property type="molecule type" value="Genomic_DNA"/>
</dbReference>
<dbReference type="Proteomes" id="UP000275408">
    <property type="component" value="Unassembled WGS sequence"/>
</dbReference>
<dbReference type="OrthoDB" id="5972115at2759"/>
<protein>
    <submittedName>
        <fullName evidence="1">Uncharacterized protein</fullName>
    </submittedName>
</protein>
<accession>A0A3M6UKJ0</accession>
<sequence>MPFFTRAEVNEHISKSGKYIDSDISAHSVPTSVRKATTFLQDEYLKEIVAASDDSYFYFKSECHHSFKKNDPLHNLKGTLCIVSGKVEHAHCTCVDGAISVSLHDESLKFTLHQCKSISDVDSEDDVQPKQACTSMLQQWH</sequence>
<name>A0A3M6UKJ0_POCDA</name>
<proteinExistence type="predicted"/>
<organism evidence="1 2">
    <name type="scientific">Pocillopora damicornis</name>
    <name type="common">Cauliflower coral</name>
    <name type="synonym">Millepora damicornis</name>
    <dbReference type="NCBI Taxonomy" id="46731"/>
    <lineage>
        <taxon>Eukaryota</taxon>
        <taxon>Metazoa</taxon>
        <taxon>Cnidaria</taxon>
        <taxon>Anthozoa</taxon>
        <taxon>Hexacorallia</taxon>
        <taxon>Scleractinia</taxon>
        <taxon>Astrocoeniina</taxon>
        <taxon>Pocilloporidae</taxon>
        <taxon>Pocillopora</taxon>
    </lineage>
</organism>